<evidence type="ECO:0000256" key="2">
    <source>
        <dbReference type="ARBA" id="ARBA00022448"/>
    </source>
</evidence>
<keyword evidence="4" id="KW-0732">Signal</keyword>
<dbReference type="EMBL" id="QFQZ01000045">
    <property type="protein sequence ID" value="PZR33218.1"/>
    <property type="molecule type" value="Genomic_DNA"/>
</dbReference>
<dbReference type="Gene3D" id="2.40.30.170">
    <property type="match status" value="1"/>
</dbReference>
<name>A0A2W5WHL1_9CAUL</name>
<proteinExistence type="inferred from homology"/>
<evidence type="ECO:0000313" key="5">
    <source>
        <dbReference type="EMBL" id="PZR33218.1"/>
    </source>
</evidence>
<dbReference type="GO" id="GO:0015679">
    <property type="term" value="P:plasma membrane copper ion transport"/>
    <property type="evidence" value="ECO:0007669"/>
    <property type="project" value="TreeGrafter"/>
</dbReference>
<keyword evidence="3" id="KW-0175">Coiled coil</keyword>
<dbReference type="Gene3D" id="2.40.50.100">
    <property type="match status" value="1"/>
</dbReference>
<evidence type="ECO:0000256" key="1">
    <source>
        <dbReference type="ARBA" id="ARBA00009477"/>
    </source>
</evidence>
<dbReference type="GO" id="GO:0022857">
    <property type="term" value="F:transmembrane transporter activity"/>
    <property type="evidence" value="ECO:0007669"/>
    <property type="project" value="InterPro"/>
</dbReference>
<comment type="similarity">
    <text evidence="1">Belongs to the membrane fusion protein (MFP) (TC 8.A.1) family.</text>
</comment>
<dbReference type="Gene3D" id="2.40.420.20">
    <property type="match status" value="1"/>
</dbReference>
<dbReference type="Gene3D" id="1.10.287.470">
    <property type="entry name" value="Helix hairpin bin"/>
    <property type="match status" value="1"/>
</dbReference>
<feature type="chain" id="PRO_5016044011" evidence="4">
    <location>
        <begin position="24"/>
        <end position="345"/>
    </location>
</feature>
<organism evidence="5 6">
    <name type="scientific">Caulobacter segnis</name>
    <dbReference type="NCBI Taxonomy" id="88688"/>
    <lineage>
        <taxon>Bacteria</taxon>
        <taxon>Pseudomonadati</taxon>
        <taxon>Pseudomonadota</taxon>
        <taxon>Alphaproteobacteria</taxon>
        <taxon>Caulobacterales</taxon>
        <taxon>Caulobacteraceae</taxon>
        <taxon>Caulobacter</taxon>
    </lineage>
</organism>
<comment type="caution">
    <text evidence="5">The sequence shown here is derived from an EMBL/GenBank/DDBJ whole genome shotgun (WGS) entry which is preliminary data.</text>
</comment>
<dbReference type="GO" id="GO:0060003">
    <property type="term" value="P:copper ion export"/>
    <property type="evidence" value="ECO:0007669"/>
    <property type="project" value="TreeGrafter"/>
</dbReference>
<dbReference type="InterPro" id="IPR006143">
    <property type="entry name" value="RND_pump_MFP"/>
</dbReference>
<accession>A0A2W5WHL1</accession>
<feature type="signal peptide" evidence="4">
    <location>
        <begin position="1"/>
        <end position="23"/>
    </location>
</feature>
<dbReference type="AlphaFoldDB" id="A0A2W5WHL1"/>
<dbReference type="GO" id="GO:0046914">
    <property type="term" value="F:transition metal ion binding"/>
    <property type="evidence" value="ECO:0007669"/>
    <property type="project" value="TreeGrafter"/>
</dbReference>
<keyword evidence="2" id="KW-0813">Transport</keyword>
<reference evidence="5 6" key="1">
    <citation type="submission" date="2017-08" db="EMBL/GenBank/DDBJ databases">
        <title>Infants hospitalized years apart are colonized by the same room-sourced microbial strains.</title>
        <authorList>
            <person name="Brooks B."/>
            <person name="Olm M.R."/>
            <person name="Firek B.A."/>
            <person name="Baker R."/>
            <person name="Thomas B.C."/>
            <person name="Morowitz M.J."/>
            <person name="Banfield J.F."/>
        </authorList>
    </citation>
    <scope>NUCLEOTIDE SEQUENCE [LARGE SCALE GENOMIC DNA]</scope>
    <source>
        <strain evidence="5">S2_003_000_R2_4</strain>
    </source>
</reference>
<dbReference type="InterPro" id="IPR051909">
    <property type="entry name" value="MFP_Cation_Efflux"/>
</dbReference>
<evidence type="ECO:0000313" key="6">
    <source>
        <dbReference type="Proteomes" id="UP000249393"/>
    </source>
</evidence>
<dbReference type="PANTHER" id="PTHR30097:SF4">
    <property type="entry name" value="SLR6042 PROTEIN"/>
    <property type="match status" value="1"/>
</dbReference>
<protein>
    <submittedName>
        <fullName evidence="5">Efflux transporter periplasmic adaptor subunit</fullName>
    </submittedName>
</protein>
<evidence type="ECO:0000256" key="4">
    <source>
        <dbReference type="SAM" id="SignalP"/>
    </source>
</evidence>
<sequence length="345" mass="34485">MPPARPLAAAALVAALSTTSALAAAPVTLSAAQEKAMGIVLAVAKPTSEAPVAALPGVVTPPLNGRRVVAAPFAGTVMRVHVLEGQTVRAGAPLVTLFSRDALSVSSELVQNQAELRVAEASARRLQQLASEGVIAGARAEEAQARLAQARAMVNERRRLLSGAGGTSGEYVLRAPTAGRVAALTAQPGGGLDAMAPAVTLDSADRLWVEARVSPEIARKLKVGYPVRVGDVGGRIVALGGSIDPKTRSLPLRAELNTGAGLAPGQTVNVIVLSPAPAGAQVIPRGALVQDTSGARVFVKAAAGYEARPVTVLGAAGAEAAVTGLASGARVAASGAAQLKSALGH</sequence>
<feature type="coiled-coil region" evidence="3">
    <location>
        <begin position="109"/>
        <end position="160"/>
    </location>
</feature>
<dbReference type="GO" id="GO:0016020">
    <property type="term" value="C:membrane"/>
    <property type="evidence" value="ECO:0007669"/>
    <property type="project" value="InterPro"/>
</dbReference>
<dbReference type="RefSeq" id="WP_304279133.1">
    <property type="nucleotide sequence ID" value="NZ_QFQZ01000045.1"/>
</dbReference>
<dbReference type="NCBIfam" id="TIGR01730">
    <property type="entry name" value="RND_mfp"/>
    <property type="match status" value="1"/>
</dbReference>
<dbReference type="Proteomes" id="UP000249393">
    <property type="component" value="Unassembled WGS sequence"/>
</dbReference>
<dbReference type="GO" id="GO:0030288">
    <property type="term" value="C:outer membrane-bounded periplasmic space"/>
    <property type="evidence" value="ECO:0007669"/>
    <property type="project" value="TreeGrafter"/>
</dbReference>
<dbReference type="SUPFAM" id="SSF111369">
    <property type="entry name" value="HlyD-like secretion proteins"/>
    <property type="match status" value="1"/>
</dbReference>
<gene>
    <name evidence="5" type="ORF">DI526_14070</name>
</gene>
<evidence type="ECO:0000256" key="3">
    <source>
        <dbReference type="SAM" id="Coils"/>
    </source>
</evidence>
<dbReference type="PANTHER" id="PTHR30097">
    <property type="entry name" value="CATION EFFLUX SYSTEM PROTEIN CUSB"/>
    <property type="match status" value="1"/>
</dbReference>